<comment type="caution">
    <text evidence="8">The sequence shown here is derived from an EMBL/GenBank/DDBJ whole genome shotgun (WGS) entry which is preliminary data.</text>
</comment>
<keyword evidence="1 3" id="KW-0807">Transducer</keyword>
<keyword evidence="4" id="KW-0175">Coiled coil</keyword>
<dbReference type="Proteomes" id="UP000240996">
    <property type="component" value="Unassembled WGS sequence"/>
</dbReference>
<dbReference type="SMART" id="SM00283">
    <property type="entry name" value="MA"/>
    <property type="match status" value="1"/>
</dbReference>
<feature type="transmembrane region" description="Helical" evidence="5">
    <location>
        <begin position="179"/>
        <end position="201"/>
    </location>
</feature>
<comment type="similarity">
    <text evidence="2">Belongs to the methyl-accepting chemotaxis (MCP) protein family.</text>
</comment>
<sequence>MVARLMVPVAIMLGLVCLLGLIGHGTRDRVQTARDAANAGQTVRINLIEVRSISRSLQRDALNLLLERDPRALAIIHGKFAKRSIQMRTQLAQLVRNPIAGLSARSPYIASQIIVLRQLAIMADDATKGRQDRAWTVFRDDVRPNERMASKIADTLIASQEDEVERLFRNAHDLERQEVAISVAAGIILFALSAYGTVVIVQRTFVRPLLDIEHTLAVIAGENAEGRTPHAERTDEIGRMSRAIEVFRASVVERGRLEADNGRQRLAEVQRERQIEDARRTAQTAEAERDRIVRQAATTLEGEIANVLAELRGAAGQLSTTSGELEDHSTDATRELGSVGVAVRRAIDGATDIAAATNQFMGAISQSSQSTRLSADLSAEAADCAARLAQDMTDVQNDARAIGAIVGVIRTIAARTKLLALNAAMEAARVGEAGKGFAVVADAVKSLAAQTADATGEIAEQIAGMQRGTAAAYAGLLHIRAMVEDMARGTDDLASSIGEQAQSGQAISRKVDGTATDLDLIGRLVTHVSVATQSTTGMAAKVRMESRLVENGASSIDAALLRFFETLHAT</sequence>
<feature type="transmembrane region" description="Helical" evidence="5">
    <location>
        <begin position="6"/>
        <end position="24"/>
    </location>
</feature>
<feature type="coiled-coil region" evidence="4">
    <location>
        <begin position="252"/>
        <end position="295"/>
    </location>
</feature>
<reference evidence="8 9" key="1">
    <citation type="submission" date="2018-04" db="EMBL/GenBank/DDBJ databases">
        <title>Genomic Encyclopedia of Type Strains, Phase III (KMG-III): the genomes of soil and plant-associated and newly described type strains.</title>
        <authorList>
            <person name="Whitman W."/>
        </authorList>
    </citation>
    <scope>NUCLEOTIDE SEQUENCE [LARGE SCALE GENOMIC DNA]</scope>
    <source>
        <strain evidence="8 9">NW12</strain>
    </source>
</reference>
<dbReference type="PANTHER" id="PTHR32089">
    <property type="entry name" value="METHYL-ACCEPTING CHEMOTAXIS PROTEIN MCPB"/>
    <property type="match status" value="1"/>
</dbReference>
<keyword evidence="5" id="KW-0812">Transmembrane</keyword>
<dbReference type="PANTHER" id="PTHR32089:SF112">
    <property type="entry name" value="LYSOZYME-LIKE PROTEIN-RELATED"/>
    <property type="match status" value="1"/>
</dbReference>
<evidence type="ECO:0000256" key="3">
    <source>
        <dbReference type="PROSITE-ProRule" id="PRU00284"/>
    </source>
</evidence>
<name>A0A2T4YLT8_9SPHN</name>
<dbReference type="RefSeq" id="WP_167396758.1">
    <property type="nucleotide sequence ID" value="NZ_PZZN01000003.1"/>
</dbReference>
<feature type="domain" description="Methyl-accepting transducer" evidence="6">
    <location>
        <begin position="307"/>
        <end position="543"/>
    </location>
</feature>
<evidence type="ECO:0000313" key="8">
    <source>
        <dbReference type="EMBL" id="PTM44366.1"/>
    </source>
</evidence>
<dbReference type="InterPro" id="IPR003660">
    <property type="entry name" value="HAMP_dom"/>
</dbReference>
<keyword evidence="9" id="KW-1185">Reference proteome</keyword>
<evidence type="ECO:0000259" key="6">
    <source>
        <dbReference type="PROSITE" id="PS50111"/>
    </source>
</evidence>
<dbReference type="Gene3D" id="1.10.8.500">
    <property type="entry name" value="HAMP domain in histidine kinase"/>
    <property type="match status" value="1"/>
</dbReference>
<organism evidence="8 9">
    <name type="scientific">Sphingomonas aerolata</name>
    <dbReference type="NCBI Taxonomy" id="185951"/>
    <lineage>
        <taxon>Bacteria</taxon>
        <taxon>Pseudomonadati</taxon>
        <taxon>Pseudomonadota</taxon>
        <taxon>Alphaproteobacteria</taxon>
        <taxon>Sphingomonadales</taxon>
        <taxon>Sphingomonadaceae</taxon>
        <taxon>Sphingomonas</taxon>
    </lineage>
</organism>
<evidence type="ECO:0000259" key="7">
    <source>
        <dbReference type="PROSITE" id="PS50885"/>
    </source>
</evidence>
<proteinExistence type="inferred from homology"/>
<dbReference type="GO" id="GO:0007165">
    <property type="term" value="P:signal transduction"/>
    <property type="evidence" value="ECO:0007669"/>
    <property type="project" value="UniProtKB-KW"/>
</dbReference>
<feature type="domain" description="HAMP" evidence="7">
    <location>
        <begin position="203"/>
        <end position="256"/>
    </location>
</feature>
<gene>
    <name evidence="8" type="ORF">C8J24_2569</name>
</gene>
<dbReference type="SUPFAM" id="SSF58104">
    <property type="entry name" value="Methyl-accepting chemotaxis protein (MCP) signaling domain"/>
    <property type="match status" value="1"/>
</dbReference>
<protein>
    <submittedName>
        <fullName evidence="8">Methyl-accepting chemotaxis protein</fullName>
    </submittedName>
</protein>
<evidence type="ECO:0000256" key="4">
    <source>
        <dbReference type="SAM" id="Coils"/>
    </source>
</evidence>
<dbReference type="Gene3D" id="1.10.287.950">
    <property type="entry name" value="Methyl-accepting chemotaxis protein"/>
    <property type="match status" value="1"/>
</dbReference>
<dbReference type="EMBL" id="PZZN01000003">
    <property type="protein sequence ID" value="PTM44366.1"/>
    <property type="molecule type" value="Genomic_DNA"/>
</dbReference>
<dbReference type="GO" id="GO:0016020">
    <property type="term" value="C:membrane"/>
    <property type="evidence" value="ECO:0007669"/>
    <property type="project" value="InterPro"/>
</dbReference>
<evidence type="ECO:0000256" key="2">
    <source>
        <dbReference type="ARBA" id="ARBA00029447"/>
    </source>
</evidence>
<evidence type="ECO:0000256" key="1">
    <source>
        <dbReference type="ARBA" id="ARBA00023224"/>
    </source>
</evidence>
<dbReference type="Pfam" id="PF00015">
    <property type="entry name" value="MCPsignal"/>
    <property type="match status" value="1"/>
</dbReference>
<dbReference type="AlphaFoldDB" id="A0A2T4YLT8"/>
<dbReference type="PROSITE" id="PS50885">
    <property type="entry name" value="HAMP"/>
    <property type="match status" value="1"/>
</dbReference>
<keyword evidence="5" id="KW-0472">Membrane</keyword>
<evidence type="ECO:0000313" key="9">
    <source>
        <dbReference type="Proteomes" id="UP000240996"/>
    </source>
</evidence>
<dbReference type="SMART" id="SM00304">
    <property type="entry name" value="HAMP"/>
    <property type="match status" value="2"/>
</dbReference>
<accession>A0A2T4YLT8</accession>
<dbReference type="PROSITE" id="PS50111">
    <property type="entry name" value="CHEMOTAXIS_TRANSDUC_2"/>
    <property type="match status" value="1"/>
</dbReference>
<dbReference type="InterPro" id="IPR004089">
    <property type="entry name" value="MCPsignal_dom"/>
</dbReference>
<evidence type="ECO:0000256" key="5">
    <source>
        <dbReference type="SAM" id="Phobius"/>
    </source>
</evidence>
<keyword evidence="5" id="KW-1133">Transmembrane helix</keyword>